<accession>X1TAU1</accession>
<gene>
    <name evidence="3" type="ORF">S12H4_20659</name>
</gene>
<dbReference type="Pfam" id="PF01541">
    <property type="entry name" value="GIY-YIG"/>
    <property type="match status" value="1"/>
</dbReference>
<evidence type="ECO:0000259" key="2">
    <source>
        <dbReference type="PROSITE" id="PS50164"/>
    </source>
</evidence>
<feature type="region of interest" description="Disordered" evidence="1">
    <location>
        <begin position="38"/>
        <end position="81"/>
    </location>
</feature>
<feature type="compositionally biased region" description="Basic and acidic residues" evidence="1">
    <location>
        <begin position="51"/>
        <end position="64"/>
    </location>
</feature>
<reference evidence="3" key="1">
    <citation type="journal article" date="2014" name="Front. Microbiol.">
        <title>High frequency of phylogenetically diverse reductive dehalogenase-homologous genes in deep subseafloor sedimentary metagenomes.</title>
        <authorList>
            <person name="Kawai M."/>
            <person name="Futagami T."/>
            <person name="Toyoda A."/>
            <person name="Takaki Y."/>
            <person name="Nishi S."/>
            <person name="Hori S."/>
            <person name="Arai W."/>
            <person name="Tsubouchi T."/>
            <person name="Morono Y."/>
            <person name="Uchiyama I."/>
            <person name="Ito T."/>
            <person name="Fujiyama A."/>
            <person name="Inagaki F."/>
            <person name="Takami H."/>
        </authorList>
    </citation>
    <scope>NUCLEOTIDE SEQUENCE</scope>
    <source>
        <strain evidence="3">Expedition CK06-06</strain>
    </source>
</reference>
<proteinExistence type="predicted"/>
<sequence length="81" mass="9739">MRNKRDTYVYELFDSRKIVYIGITDDLERREQEHLGEGKKFTSIRTMSPKLTKESALEREDERISQYQKGHNGRTPKYNKK</sequence>
<dbReference type="EMBL" id="BARW01010509">
    <property type="protein sequence ID" value="GAI77139.1"/>
    <property type="molecule type" value="Genomic_DNA"/>
</dbReference>
<dbReference type="InterPro" id="IPR000305">
    <property type="entry name" value="GIY-YIG_endonuc"/>
</dbReference>
<feature type="compositionally biased region" description="Basic residues" evidence="1">
    <location>
        <begin position="71"/>
        <end position="81"/>
    </location>
</feature>
<evidence type="ECO:0000256" key="1">
    <source>
        <dbReference type="SAM" id="MobiDB-lite"/>
    </source>
</evidence>
<evidence type="ECO:0000313" key="3">
    <source>
        <dbReference type="EMBL" id="GAI77139.1"/>
    </source>
</evidence>
<dbReference type="InterPro" id="IPR035901">
    <property type="entry name" value="GIY-YIG_endonuc_sf"/>
</dbReference>
<feature type="domain" description="GIY-YIG" evidence="2">
    <location>
        <begin position="5"/>
        <end position="80"/>
    </location>
</feature>
<organism evidence="3">
    <name type="scientific">marine sediment metagenome</name>
    <dbReference type="NCBI Taxonomy" id="412755"/>
    <lineage>
        <taxon>unclassified sequences</taxon>
        <taxon>metagenomes</taxon>
        <taxon>ecological metagenomes</taxon>
    </lineage>
</organism>
<dbReference type="PROSITE" id="PS50164">
    <property type="entry name" value="GIY_YIG"/>
    <property type="match status" value="1"/>
</dbReference>
<dbReference type="SUPFAM" id="SSF82771">
    <property type="entry name" value="GIY-YIG endonuclease"/>
    <property type="match status" value="1"/>
</dbReference>
<dbReference type="Gene3D" id="3.40.1440.10">
    <property type="entry name" value="GIY-YIG endonuclease"/>
    <property type="match status" value="1"/>
</dbReference>
<comment type="caution">
    <text evidence="3">The sequence shown here is derived from an EMBL/GenBank/DDBJ whole genome shotgun (WGS) entry which is preliminary data.</text>
</comment>
<dbReference type="AlphaFoldDB" id="X1TAU1"/>
<protein>
    <recommendedName>
        <fullName evidence="2">GIY-YIG domain-containing protein</fullName>
    </recommendedName>
</protein>
<name>X1TAU1_9ZZZZ</name>